<evidence type="ECO:0000313" key="1">
    <source>
        <dbReference type="EMBL" id="KAJ9057816.1"/>
    </source>
</evidence>
<protein>
    <submittedName>
        <fullName evidence="1">Uncharacterized protein</fullName>
    </submittedName>
</protein>
<reference evidence="1" key="1">
    <citation type="submission" date="2022-04" db="EMBL/GenBank/DDBJ databases">
        <title>Genome of the entomopathogenic fungus Entomophthora muscae.</title>
        <authorList>
            <person name="Elya C."/>
            <person name="Lovett B.R."/>
            <person name="Lee E."/>
            <person name="Macias A.M."/>
            <person name="Hajek A.E."/>
            <person name="De Bivort B.L."/>
            <person name="Kasson M.T."/>
            <person name="De Fine Licht H.H."/>
            <person name="Stajich J.E."/>
        </authorList>
    </citation>
    <scope>NUCLEOTIDE SEQUENCE</scope>
    <source>
        <strain evidence="1">Berkeley</strain>
    </source>
</reference>
<dbReference type="Proteomes" id="UP001165960">
    <property type="component" value="Unassembled WGS sequence"/>
</dbReference>
<keyword evidence="2" id="KW-1185">Reference proteome</keyword>
<comment type="caution">
    <text evidence="1">The sequence shown here is derived from an EMBL/GenBank/DDBJ whole genome shotgun (WGS) entry which is preliminary data.</text>
</comment>
<accession>A0ACC2S6M5</accession>
<gene>
    <name evidence="1" type="ORF">DSO57_1019136</name>
</gene>
<sequence length="237" mass="26222">MKLLFLSSLITAFAYPDGEASTLASAEMIDSPASTPTISRFTKALELNQSMVLAPNTKWLGQGGFEAYHQNPTPANTNIFCIAEEALFLPAKRCFTVSHMSYDFDGASVVSEVKKRETETCSVTTSHAITRFTQKEAWTQISTQDATKMVSPLIPPNLMRSNSASSKTGVSFTFTGPAEAYIVFTPIYMKLQGEFYFFPPKVLGKYEVKRDTYSSVPLTLQDGSLDGIYELVYKHPE</sequence>
<name>A0ACC2S6M5_9FUNG</name>
<organism evidence="1 2">
    <name type="scientific">Entomophthora muscae</name>
    <dbReference type="NCBI Taxonomy" id="34485"/>
    <lineage>
        <taxon>Eukaryota</taxon>
        <taxon>Fungi</taxon>
        <taxon>Fungi incertae sedis</taxon>
        <taxon>Zoopagomycota</taxon>
        <taxon>Entomophthoromycotina</taxon>
        <taxon>Entomophthoromycetes</taxon>
        <taxon>Entomophthorales</taxon>
        <taxon>Entomophthoraceae</taxon>
        <taxon>Entomophthora</taxon>
    </lineage>
</organism>
<evidence type="ECO:0000313" key="2">
    <source>
        <dbReference type="Proteomes" id="UP001165960"/>
    </source>
</evidence>
<dbReference type="EMBL" id="QTSX02005765">
    <property type="protein sequence ID" value="KAJ9057816.1"/>
    <property type="molecule type" value="Genomic_DNA"/>
</dbReference>
<proteinExistence type="predicted"/>